<dbReference type="PANTHER" id="PTHR14492:SF4">
    <property type="entry name" value="CILIOGENESIS AND PLANAR POLARITY EFFECTOR 1"/>
    <property type="match status" value="1"/>
</dbReference>
<dbReference type="InterPro" id="IPR028236">
    <property type="entry name" value="CPLANE1"/>
</dbReference>
<comment type="caution">
    <text evidence="1">The sequence shown here is derived from an EMBL/GenBank/DDBJ whole genome shotgun (WGS) entry which is preliminary data.</text>
</comment>
<organism evidence="1 2">
    <name type="scientific">Saguinus oedipus</name>
    <name type="common">Cotton-top tamarin</name>
    <name type="synonym">Oedipomidas oedipus</name>
    <dbReference type="NCBI Taxonomy" id="9490"/>
    <lineage>
        <taxon>Eukaryota</taxon>
        <taxon>Metazoa</taxon>
        <taxon>Chordata</taxon>
        <taxon>Craniata</taxon>
        <taxon>Vertebrata</taxon>
        <taxon>Euteleostomi</taxon>
        <taxon>Mammalia</taxon>
        <taxon>Eutheria</taxon>
        <taxon>Euarchontoglires</taxon>
        <taxon>Primates</taxon>
        <taxon>Haplorrhini</taxon>
        <taxon>Platyrrhini</taxon>
        <taxon>Cebidae</taxon>
        <taxon>Callitrichinae</taxon>
        <taxon>Saguinus</taxon>
    </lineage>
</organism>
<reference evidence="1 2" key="1">
    <citation type="submission" date="2023-05" db="EMBL/GenBank/DDBJ databases">
        <title>B98-5 Cell Line De Novo Hybrid Assembly: An Optical Mapping Approach.</title>
        <authorList>
            <person name="Kananen K."/>
            <person name="Auerbach J.A."/>
            <person name="Kautto E."/>
            <person name="Blachly J.S."/>
        </authorList>
    </citation>
    <scope>NUCLEOTIDE SEQUENCE [LARGE SCALE GENOMIC DNA]</scope>
    <source>
        <strain evidence="1">B95-8</strain>
        <tissue evidence="1">Cell line</tissue>
    </source>
</reference>
<accession>A0ABQ9W7Z6</accession>
<dbReference type="Proteomes" id="UP001266305">
    <property type="component" value="Unassembled WGS sequence"/>
</dbReference>
<dbReference type="EMBL" id="JASSZA010000002">
    <property type="protein sequence ID" value="KAK2117754.1"/>
    <property type="molecule type" value="Genomic_DNA"/>
</dbReference>
<protein>
    <submittedName>
        <fullName evidence="1">Cilioproteinsis and planar polarity effector 1</fullName>
    </submittedName>
</protein>
<evidence type="ECO:0000313" key="1">
    <source>
        <dbReference type="EMBL" id="KAK2117754.1"/>
    </source>
</evidence>
<gene>
    <name evidence="1" type="primary">CPLANE1_2</name>
    <name evidence="1" type="ORF">P7K49_004641</name>
</gene>
<evidence type="ECO:0000313" key="2">
    <source>
        <dbReference type="Proteomes" id="UP001266305"/>
    </source>
</evidence>
<name>A0ABQ9W7Z6_SAGOE</name>
<keyword evidence="2" id="KW-1185">Reference proteome</keyword>
<feature type="non-terminal residue" evidence="1">
    <location>
        <position position="1"/>
    </location>
</feature>
<feature type="non-terminal residue" evidence="1">
    <location>
        <position position="106"/>
    </location>
</feature>
<dbReference type="PANTHER" id="PTHR14492">
    <property type="entry name" value="JBTS17"/>
    <property type="match status" value="1"/>
</dbReference>
<proteinExistence type="predicted"/>
<sequence length="106" mass="11667">HEPLNAPQLLVPDVYLNQKLSTEIPEKPLSPSIPHTVTNSVGHTYINVIDIEADDLLQELPVREEPSNGNVIKQQSDHLEVPSSAELHYMAASVTNAVPPHSFKSQ</sequence>